<dbReference type="PANTHER" id="PTHR22642:SF2">
    <property type="entry name" value="PROTEIN LONG AFTER FAR-RED 3"/>
    <property type="match status" value="1"/>
</dbReference>
<keyword evidence="2" id="KW-0378">Hydrolase</keyword>
<dbReference type="SUPFAM" id="SSF51338">
    <property type="entry name" value="Composite domain of metallo-dependent hydrolases"/>
    <property type="match status" value="1"/>
</dbReference>
<evidence type="ECO:0000313" key="2">
    <source>
        <dbReference type="EMBL" id="GEK59134.1"/>
    </source>
</evidence>
<dbReference type="Gene3D" id="3.20.20.140">
    <property type="entry name" value="Metal-dependent hydrolases"/>
    <property type="match status" value="1"/>
</dbReference>
<comment type="caution">
    <text evidence="2">The sequence shown here is derived from an EMBL/GenBank/DDBJ whole genome shotgun (WGS) entry which is preliminary data.</text>
</comment>
<dbReference type="GO" id="GO:0016810">
    <property type="term" value="F:hydrolase activity, acting on carbon-nitrogen (but not peptide) bonds"/>
    <property type="evidence" value="ECO:0007669"/>
    <property type="project" value="InterPro"/>
</dbReference>
<protein>
    <submittedName>
        <fullName evidence="2">Amidohydrolase</fullName>
    </submittedName>
</protein>
<name>A0A510Y6Z8_MARHA</name>
<accession>A0A510Y6Z8</accession>
<dbReference type="CDD" id="cd01300">
    <property type="entry name" value="YtcJ_like"/>
    <property type="match status" value="1"/>
</dbReference>
<dbReference type="InterPro" id="IPR013108">
    <property type="entry name" value="Amidohydro_3"/>
</dbReference>
<gene>
    <name evidence="2" type="ORF">MHA01_20390</name>
</gene>
<proteinExistence type="predicted"/>
<sequence length="530" mass="59154">MAQETAFINGQIVTADAQSNVYDALLIKDDRIIKVGYEKEMNDYLSAHTHIIDLQGKSLLPGFIDSHAHIELQGTNMLNVDCKNISSIEEMKKILKERASSTKQGEWVRGWGYNDKALQEKRHPTRKDLDEVSQELPIIVTRTCNHISVVNSKAMELYGLSDYEEDPVGGAFGRQENKLNGQLFESVHMDMYEFSQHSEQNILQGYLLASEHYSQYGVTSVHDAGGYGNSHFPMLFKGVRGNSIKQRLYVLVGSLSRSKEVLENAINGGMLTGIGDLFYKIGPAKLFIDGSSSGPTAATREPYSSNENDSGILYYSQEELNETLLKAAKNEFQITSHAIGDLGIEMLLKCIHLANSETNKTQRHRIEHAALALPDLQTKMVEENVVPVLNPAFIYEFGDGYLTDYGERSEYIFPARDLTEKGLKVAFGSDNPITTINPFVGIYSAITRKTKTGKIVGSEQSVSLQEAIKFYTLHGAYASFEEDIKGSIEADKKADFIILDRAILNTPIEEIKNTKVEKTFIDGKVVYENK</sequence>
<dbReference type="RefSeq" id="WP_079475386.1">
    <property type="nucleotide sequence ID" value="NZ_BJUN01000010.1"/>
</dbReference>
<dbReference type="PANTHER" id="PTHR22642">
    <property type="entry name" value="IMIDAZOLONEPROPIONASE"/>
    <property type="match status" value="1"/>
</dbReference>
<dbReference type="Pfam" id="PF07969">
    <property type="entry name" value="Amidohydro_3"/>
    <property type="match status" value="1"/>
</dbReference>
<dbReference type="AlphaFoldDB" id="A0A510Y6Z8"/>
<feature type="domain" description="Amidohydrolase 3" evidence="1">
    <location>
        <begin position="51"/>
        <end position="527"/>
    </location>
</feature>
<dbReference type="Gene3D" id="3.10.310.70">
    <property type="match status" value="1"/>
</dbReference>
<organism evidence="2 3">
    <name type="scientific">Marinococcus halophilus</name>
    <dbReference type="NCBI Taxonomy" id="1371"/>
    <lineage>
        <taxon>Bacteria</taxon>
        <taxon>Bacillati</taxon>
        <taxon>Bacillota</taxon>
        <taxon>Bacilli</taxon>
        <taxon>Bacillales</taxon>
        <taxon>Bacillaceae</taxon>
        <taxon>Marinococcus</taxon>
    </lineage>
</organism>
<dbReference type="EMBL" id="BJUN01000010">
    <property type="protein sequence ID" value="GEK59134.1"/>
    <property type="molecule type" value="Genomic_DNA"/>
</dbReference>
<dbReference type="OrthoDB" id="9767366at2"/>
<dbReference type="STRING" id="1371.GCA_900166605_01566"/>
<reference evidence="2 3" key="1">
    <citation type="submission" date="2019-07" db="EMBL/GenBank/DDBJ databases">
        <title>Whole genome shotgun sequence of Marinococcus halophilus NBRC 102359.</title>
        <authorList>
            <person name="Hosoyama A."/>
            <person name="Uohara A."/>
            <person name="Ohji S."/>
            <person name="Ichikawa N."/>
        </authorList>
    </citation>
    <scope>NUCLEOTIDE SEQUENCE [LARGE SCALE GENOMIC DNA]</scope>
    <source>
        <strain evidence="2 3">NBRC 102359</strain>
    </source>
</reference>
<keyword evidence="3" id="KW-1185">Reference proteome</keyword>
<dbReference type="InterPro" id="IPR033932">
    <property type="entry name" value="YtcJ-like"/>
</dbReference>
<dbReference type="InterPro" id="IPR011059">
    <property type="entry name" value="Metal-dep_hydrolase_composite"/>
</dbReference>
<dbReference type="InterPro" id="IPR032466">
    <property type="entry name" value="Metal_Hydrolase"/>
</dbReference>
<dbReference type="Proteomes" id="UP000321051">
    <property type="component" value="Unassembled WGS sequence"/>
</dbReference>
<evidence type="ECO:0000259" key="1">
    <source>
        <dbReference type="Pfam" id="PF07969"/>
    </source>
</evidence>
<evidence type="ECO:0000313" key="3">
    <source>
        <dbReference type="Proteomes" id="UP000321051"/>
    </source>
</evidence>
<dbReference type="SUPFAM" id="SSF51556">
    <property type="entry name" value="Metallo-dependent hydrolases"/>
    <property type="match status" value="1"/>
</dbReference>
<dbReference type="Gene3D" id="2.30.40.10">
    <property type="entry name" value="Urease, subunit C, domain 1"/>
    <property type="match status" value="1"/>
</dbReference>